<dbReference type="GO" id="GO:0042597">
    <property type="term" value="C:periplasmic space"/>
    <property type="evidence" value="ECO:0007669"/>
    <property type="project" value="InterPro"/>
</dbReference>
<evidence type="ECO:0000256" key="2">
    <source>
        <dbReference type="ARBA" id="ARBA00022475"/>
    </source>
</evidence>
<keyword evidence="3 9" id="KW-0812">Transmembrane</keyword>
<feature type="domain" description="Copper resistance protein D" evidence="11">
    <location>
        <begin position="336"/>
        <end position="414"/>
    </location>
</feature>
<dbReference type="RefSeq" id="WP_091945395.1">
    <property type="nucleotide sequence ID" value="NZ_FOEE01000009.1"/>
</dbReference>
<dbReference type="InterPro" id="IPR007348">
    <property type="entry name" value="CopC_dom"/>
</dbReference>
<evidence type="ECO:0000256" key="4">
    <source>
        <dbReference type="ARBA" id="ARBA00022723"/>
    </source>
</evidence>
<dbReference type="AlphaFoldDB" id="A0A1H8UW86"/>
<dbReference type="Gene3D" id="2.60.40.1220">
    <property type="match status" value="1"/>
</dbReference>
<evidence type="ECO:0000259" key="11">
    <source>
        <dbReference type="Pfam" id="PF05425"/>
    </source>
</evidence>
<dbReference type="InterPro" id="IPR032694">
    <property type="entry name" value="CopC/D"/>
</dbReference>
<protein>
    <submittedName>
        <fullName evidence="12">Copper transport protein</fullName>
    </submittedName>
</protein>
<name>A0A1H8UW86_9ACTN</name>
<feature type="transmembrane region" description="Helical" evidence="9">
    <location>
        <begin position="381"/>
        <end position="400"/>
    </location>
</feature>
<feature type="transmembrane region" description="Helical" evidence="9">
    <location>
        <begin position="237"/>
        <end position="258"/>
    </location>
</feature>
<dbReference type="OrthoDB" id="5242236at2"/>
<keyword evidence="6 9" id="KW-1133">Transmembrane helix</keyword>
<keyword evidence="13" id="KW-1185">Reference proteome</keyword>
<dbReference type="STRING" id="673521.SAMN05660991_03136"/>
<dbReference type="GO" id="GO:0005886">
    <property type="term" value="C:plasma membrane"/>
    <property type="evidence" value="ECO:0007669"/>
    <property type="project" value="UniProtKB-SubCell"/>
</dbReference>
<evidence type="ECO:0000259" key="10">
    <source>
        <dbReference type="Pfam" id="PF04234"/>
    </source>
</evidence>
<feature type="transmembrane region" description="Helical" evidence="9">
    <location>
        <begin position="298"/>
        <end position="323"/>
    </location>
</feature>
<keyword evidence="7" id="KW-0186">Copper</keyword>
<evidence type="ECO:0000256" key="5">
    <source>
        <dbReference type="ARBA" id="ARBA00022729"/>
    </source>
</evidence>
<evidence type="ECO:0000256" key="9">
    <source>
        <dbReference type="SAM" id="Phobius"/>
    </source>
</evidence>
<dbReference type="PANTHER" id="PTHR34820:SF4">
    <property type="entry name" value="INNER MEMBRANE PROTEIN YEBZ"/>
    <property type="match status" value="1"/>
</dbReference>
<keyword evidence="4" id="KW-0479">Metal-binding</keyword>
<evidence type="ECO:0000256" key="1">
    <source>
        <dbReference type="ARBA" id="ARBA00004651"/>
    </source>
</evidence>
<dbReference type="Proteomes" id="UP000198960">
    <property type="component" value="Unassembled WGS sequence"/>
</dbReference>
<dbReference type="InterPro" id="IPR014756">
    <property type="entry name" value="Ig_E-set"/>
</dbReference>
<dbReference type="GO" id="GO:0006825">
    <property type="term" value="P:copper ion transport"/>
    <property type="evidence" value="ECO:0007669"/>
    <property type="project" value="InterPro"/>
</dbReference>
<dbReference type="Pfam" id="PF04234">
    <property type="entry name" value="CopC"/>
    <property type="match status" value="1"/>
</dbReference>
<evidence type="ECO:0000256" key="6">
    <source>
        <dbReference type="ARBA" id="ARBA00022989"/>
    </source>
</evidence>
<dbReference type="PANTHER" id="PTHR34820">
    <property type="entry name" value="INNER MEMBRANE PROTEIN YEBZ"/>
    <property type="match status" value="1"/>
</dbReference>
<feature type="transmembrane region" description="Helical" evidence="9">
    <location>
        <begin position="344"/>
        <end position="361"/>
    </location>
</feature>
<feature type="transmembrane region" description="Helical" evidence="9">
    <location>
        <begin position="270"/>
        <end position="292"/>
    </location>
</feature>
<evidence type="ECO:0000256" key="8">
    <source>
        <dbReference type="ARBA" id="ARBA00023136"/>
    </source>
</evidence>
<feature type="transmembrane region" description="Helical" evidence="9">
    <location>
        <begin position="160"/>
        <end position="180"/>
    </location>
</feature>
<proteinExistence type="predicted"/>
<keyword evidence="5" id="KW-0732">Signal</keyword>
<keyword evidence="8 9" id="KW-0472">Membrane</keyword>
<dbReference type="EMBL" id="FOEE01000009">
    <property type="protein sequence ID" value="SEP07237.1"/>
    <property type="molecule type" value="Genomic_DNA"/>
</dbReference>
<sequence>MTASARPRPRRPAAVLLLLLAGWLLAGVVTAGPAAAHAELVGTDPGEGARLSAVPERVSLDFSEGVSVGAGYLRVLDASGGRVDAGTAEVDDRTVSVALRDGLGEGGYLVTYRVISADSHPIAGSFSFVVGDGELVDASVAGAADDTDPAVAVALPAARWTGFAGLALAVGVPALVALCWPGGWASALLRRLTAVGLAALGVGAALTFALQGPYAAATGLGSVTDGALLSATAGSEIGVMLLVRLALTAGLALLLLPWLRRGTVPAPSALVLAGLLAAGLVVTTAAVGHPVAGPYPAIAVLAATAHVAAMTLWLGGLAALLGAVLRNGVPAAELAAALPRYSRLAAASVGVLVVSGVVQAVREVGSPDALFSTGYGRLLLAKLAVVALLLAAAGVSRVWVQQRLGIRRSRTPRRRVTAHAFAAPAGGEPEPSPEVVSAAAAREEDLAEGAAAERGLLRRSVLVELALGVVVLALSAVLVGTPPARATVSEPVDVTLPLQSAAGEAGSVQISLDPAAPGANTLHVYLFDEGGRLVQPEDIRVTLTEPGQEIGPLAVDLEPAGPGHYVGDGTAIPSAGTWTLAVSVRLDEFTAITASTEFPVR</sequence>
<dbReference type="GO" id="GO:0005507">
    <property type="term" value="F:copper ion binding"/>
    <property type="evidence" value="ECO:0007669"/>
    <property type="project" value="InterPro"/>
</dbReference>
<feature type="transmembrane region" description="Helical" evidence="9">
    <location>
        <begin position="461"/>
        <end position="480"/>
    </location>
</feature>
<accession>A0A1H8UW86</accession>
<feature type="domain" description="CopC" evidence="10">
    <location>
        <begin position="37"/>
        <end position="130"/>
    </location>
</feature>
<dbReference type="SUPFAM" id="SSF81296">
    <property type="entry name" value="E set domains"/>
    <property type="match status" value="1"/>
</dbReference>
<feature type="transmembrane region" description="Helical" evidence="9">
    <location>
        <begin position="192"/>
        <end position="217"/>
    </location>
</feature>
<dbReference type="Pfam" id="PF05425">
    <property type="entry name" value="CopD"/>
    <property type="match status" value="1"/>
</dbReference>
<dbReference type="GO" id="GO:0046688">
    <property type="term" value="P:response to copper ion"/>
    <property type="evidence" value="ECO:0007669"/>
    <property type="project" value="InterPro"/>
</dbReference>
<keyword evidence="2" id="KW-1003">Cell membrane</keyword>
<organism evidence="12 13">
    <name type="scientific">Trujillonella endophytica</name>
    <dbReference type="NCBI Taxonomy" id="673521"/>
    <lineage>
        <taxon>Bacteria</taxon>
        <taxon>Bacillati</taxon>
        <taxon>Actinomycetota</taxon>
        <taxon>Actinomycetes</taxon>
        <taxon>Geodermatophilales</taxon>
        <taxon>Geodermatophilaceae</taxon>
        <taxon>Trujillonella</taxon>
    </lineage>
</organism>
<evidence type="ECO:0000313" key="12">
    <source>
        <dbReference type="EMBL" id="SEP07237.1"/>
    </source>
</evidence>
<reference evidence="13" key="1">
    <citation type="submission" date="2016-10" db="EMBL/GenBank/DDBJ databases">
        <authorList>
            <person name="Varghese N."/>
            <person name="Submissions S."/>
        </authorList>
    </citation>
    <scope>NUCLEOTIDE SEQUENCE [LARGE SCALE GENOMIC DNA]</scope>
    <source>
        <strain evidence="13">DSM 45413</strain>
    </source>
</reference>
<dbReference type="InterPro" id="IPR008457">
    <property type="entry name" value="Cu-R_CopD_dom"/>
</dbReference>
<comment type="subcellular location">
    <subcellularLocation>
        <location evidence="1">Cell membrane</location>
        <topology evidence="1">Multi-pass membrane protein</topology>
    </subcellularLocation>
</comment>
<evidence type="ECO:0000256" key="3">
    <source>
        <dbReference type="ARBA" id="ARBA00022692"/>
    </source>
</evidence>
<evidence type="ECO:0000256" key="7">
    <source>
        <dbReference type="ARBA" id="ARBA00023008"/>
    </source>
</evidence>
<gene>
    <name evidence="12" type="ORF">SAMN05660991_03136</name>
</gene>
<evidence type="ECO:0000313" key="13">
    <source>
        <dbReference type="Proteomes" id="UP000198960"/>
    </source>
</evidence>
<dbReference type="InterPro" id="IPR014755">
    <property type="entry name" value="Cu-Rt/internalin_Ig-like"/>
</dbReference>